<dbReference type="PROSITE" id="PS51257">
    <property type="entry name" value="PROKAR_LIPOPROTEIN"/>
    <property type="match status" value="1"/>
</dbReference>
<name>A0A7K1Y6A3_9SPHI</name>
<comment type="subcellular location">
    <subcellularLocation>
        <location evidence="1">Cell outer membrane</location>
    </subcellularLocation>
</comment>
<evidence type="ECO:0000259" key="7">
    <source>
        <dbReference type="Pfam" id="PF14322"/>
    </source>
</evidence>
<organism evidence="8 9">
    <name type="scientific">Hufsiella arboris</name>
    <dbReference type="NCBI Taxonomy" id="2695275"/>
    <lineage>
        <taxon>Bacteria</taxon>
        <taxon>Pseudomonadati</taxon>
        <taxon>Bacteroidota</taxon>
        <taxon>Sphingobacteriia</taxon>
        <taxon>Sphingobacteriales</taxon>
        <taxon>Sphingobacteriaceae</taxon>
        <taxon>Hufsiella</taxon>
    </lineage>
</organism>
<accession>A0A7K1Y6A3</accession>
<comment type="similarity">
    <text evidence="2">Belongs to the SusD family.</text>
</comment>
<dbReference type="InterPro" id="IPR012944">
    <property type="entry name" value="SusD_RagB_dom"/>
</dbReference>
<evidence type="ECO:0000313" key="8">
    <source>
        <dbReference type="EMBL" id="MXV49941.1"/>
    </source>
</evidence>
<keyword evidence="9" id="KW-1185">Reference proteome</keyword>
<dbReference type="EMBL" id="WVHT01000001">
    <property type="protein sequence ID" value="MXV49941.1"/>
    <property type="molecule type" value="Genomic_DNA"/>
</dbReference>
<evidence type="ECO:0000256" key="4">
    <source>
        <dbReference type="ARBA" id="ARBA00023136"/>
    </source>
</evidence>
<proteinExistence type="inferred from homology"/>
<evidence type="ECO:0000256" key="1">
    <source>
        <dbReference type="ARBA" id="ARBA00004442"/>
    </source>
</evidence>
<feature type="domain" description="RagB/SusD" evidence="6">
    <location>
        <begin position="347"/>
        <end position="418"/>
    </location>
</feature>
<evidence type="ECO:0000256" key="3">
    <source>
        <dbReference type="ARBA" id="ARBA00022729"/>
    </source>
</evidence>
<dbReference type="Pfam" id="PF07980">
    <property type="entry name" value="SusD_RagB"/>
    <property type="match status" value="1"/>
</dbReference>
<keyword evidence="5" id="KW-0998">Cell outer membrane</keyword>
<protein>
    <submittedName>
        <fullName evidence="8">RagB/SusD family nutrient uptake outer membrane protein</fullName>
    </submittedName>
</protein>
<reference evidence="8 9" key="1">
    <citation type="submission" date="2019-11" db="EMBL/GenBank/DDBJ databases">
        <title>Pedobacter sp. HMF7647 Genome sequencing and assembly.</title>
        <authorList>
            <person name="Kang H."/>
            <person name="Kim H."/>
            <person name="Joh K."/>
        </authorList>
    </citation>
    <scope>NUCLEOTIDE SEQUENCE [LARGE SCALE GENOMIC DNA]</scope>
    <source>
        <strain evidence="8 9">HMF7647</strain>
    </source>
</reference>
<sequence>MNNRLTQLKPGRLIAWRGYLSILLLSCISYSCQKDFLDTVPDKGLLVPEKLDDFQALLDNSSEVMNVVPFYNTISDGDFVMSDEGLDGQLPQYRNLYTWASDIYDVTTVVDDWYRPYKQVFYANVVLDGLKELNTDGADVQRYQAIKGSALYYRALAFYNLAQEFAQPYDAATADKTPGIPVRLESDVNIKSVRGTLANTYTRIVDDLQEAETLLPDKGVALTRPGKSAARALLARVYQAMENYEQAAKFATSALELAHELVDYNDLDTAAARPFPIPLTDGNPEMIYYSRVNTAFLNQLTVTAEPALYNSYDDNDLRKRLYFTEGGNYKGTYLASAYPFGGLAVDELYLIRAECSARKNDADNALADINTVLIKRWKTGTYVPYTVTDPAAVLQIVLNEQRKELVARGLRWTYLRRLNKDSRFAVALTRSYKGSKFTLPANDLKYTFAVPDDEISGSGIEQNKR</sequence>
<evidence type="ECO:0000259" key="6">
    <source>
        <dbReference type="Pfam" id="PF07980"/>
    </source>
</evidence>
<evidence type="ECO:0000256" key="2">
    <source>
        <dbReference type="ARBA" id="ARBA00006275"/>
    </source>
</evidence>
<dbReference type="Proteomes" id="UP000466586">
    <property type="component" value="Unassembled WGS sequence"/>
</dbReference>
<dbReference type="RefSeq" id="WP_160843103.1">
    <property type="nucleotide sequence ID" value="NZ_WVHT01000001.1"/>
</dbReference>
<dbReference type="Gene3D" id="1.25.40.390">
    <property type="match status" value="2"/>
</dbReference>
<dbReference type="Pfam" id="PF14322">
    <property type="entry name" value="SusD-like_3"/>
    <property type="match status" value="1"/>
</dbReference>
<evidence type="ECO:0000256" key="5">
    <source>
        <dbReference type="ARBA" id="ARBA00023237"/>
    </source>
</evidence>
<evidence type="ECO:0000313" key="9">
    <source>
        <dbReference type="Proteomes" id="UP000466586"/>
    </source>
</evidence>
<gene>
    <name evidence="8" type="ORF">GS399_03080</name>
</gene>
<feature type="domain" description="SusD-like N-terminal" evidence="7">
    <location>
        <begin position="35"/>
        <end position="238"/>
    </location>
</feature>
<dbReference type="AlphaFoldDB" id="A0A7K1Y6A3"/>
<dbReference type="InterPro" id="IPR011990">
    <property type="entry name" value="TPR-like_helical_dom_sf"/>
</dbReference>
<dbReference type="GO" id="GO:0009279">
    <property type="term" value="C:cell outer membrane"/>
    <property type="evidence" value="ECO:0007669"/>
    <property type="project" value="UniProtKB-SubCell"/>
</dbReference>
<keyword evidence="4" id="KW-0472">Membrane</keyword>
<keyword evidence="3" id="KW-0732">Signal</keyword>
<dbReference type="SUPFAM" id="SSF48452">
    <property type="entry name" value="TPR-like"/>
    <property type="match status" value="1"/>
</dbReference>
<dbReference type="InterPro" id="IPR033985">
    <property type="entry name" value="SusD-like_N"/>
</dbReference>
<comment type="caution">
    <text evidence="8">The sequence shown here is derived from an EMBL/GenBank/DDBJ whole genome shotgun (WGS) entry which is preliminary data.</text>
</comment>